<dbReference type="PANTHER" id="PTHR35908">
    <property type="entry name" value="HYPOTHETICAL FUSION PROTEIN"/>
    <property type="match status" value="1"/>
</dbReference>
<dbReference type="PANTHER" id="PTHR35908:SF1">
    <property type="entry name" value="CONSERVED PROTEIN"/>
    <property type="match status" value="1"/>
</dbReference>
<dbReference type="Gene3D" id="3.10.180.10">
    <property type="entry name" value="2,3-Dihydroxybiphenyl 1,2-Dioxygenase, domain 1"/>
    <property type="match status" value="2"/>
</dbReference>
<reference evidence="3" key="1">
    <citation type="journal article" date="2019" name="Int. J. Syst. Evol. Microbiol.">
        <title>The Global Catalogue of Microorganisms (GCM) 10K type strain sequencing project: providing services to taxonomists for standard genome sequencing and annotation.</title>
        <authorList>
            <consortium name="The Broad Institute Genomics Platform"/>
            <consortium name="The Broad Institute Genome Sequencing Center for Infectious Disease"/>
            <person name="Wu L."/>
            <person name="Ma J."/>
        </authorList>
    </citation>
    <scope>NUCLEOTIDE SEQUENCE [LARGE SCALE GENOMIC DNA]</scope>
    <source>
        <strain evidence="3">DFY41</strain>
    </source>
</reference>
<comment type="caution">
    <text evidence="2">The sequence shown here is derived from an EMBL/GenBank/DDBJ whole genome shotgun (WGS) entry which is preliminary data.</text>
</comment>
<evidence type="ECO:0000259" key="1">
    <source>
        <dbReference type="Pfam" id="PF18029"/>
    </source>
</evidence>
<accession>A0ABW0BIX8</accession>
<feature type="domain" description="Glyoxalase-like" evidence="1">
    <location>
        <begin position="7"/>
        <end position="108"/>
    </location>
</feature>
<sequence length="255" mass="27955">MFWISAFLDLPADDLAAAVTHWERVTGYRRSAWRGEHGEFATLVPPAGEDHLRVQRLDDGGPRIHLDLHVDDVAAAVADAGTHGARVVAHHGSHVVMASPGDFTFCFVPHPHRTPPPPAAWPSDAPGGLHSVVDQVCLDIPAASYDDECAFWQAVTGWELRSSAEHAEFRRLIRPEGQPLQILLQRLDEPDGPVRAHLDLATDDRHAETCRHVDLGAEVLHVRSGWTVLADPAGAPYCITDRRPDIRVLDRPVAG</sequence>
<dbReference type="InterPro" id="IPR029068">
    <property type="entry name" value="Glyas_Bleomycin-R_OHBP_Dase"/>
</dbReference>
<dbReference type="SUPFAM" id="SSF54593">
    <property type="entry name" value="Glyoxalase/Bleomycin resistance protein/Dihydroxybiphenyl dioxygenase"/>
    <property type="match status" value="2"/>
</dbReference>
<keyword evidence="3" id="KW-1185">Reference proteome</keyword>
<dbReference type="Proteomes" id="UP001596087">
    <property type="component" value="Unassembled WGS sequence"/>
</dbReference>
<protein>
    <submittedName>
        <fullName evidence="2">VOC family protein</fullName>
    </submittedName>
</protein>
<organism evidence="2 3">
    <name type="scientific">Nocardioides taihuensis</name>
    <dbReference type="NCBI Taxonomy" id="1835606"/>
    <lineage>
        <taxon>Bacteria</taxon>
        <taxon>Bacillati</taxon>
        <taxon>Actinomycetota</taxon>
        <taxon>Actinomycetes</taxon>
        <taxon>Propionibacteriales</taxon>
        <taxon>Nocardioidaceae</taxon>
        <taxon>Nocardioides</taxon>
    </lineage>
</organism>
<evidence type="ECO:0000313" key="3">
    <source>
        <dbReference type="Proteomes" id="UP001596087"/>
    </source>
</evidence>
<name>A0ABW0BIX8_9ACTN</name>
<feature type="domain" description="Glyoxalase-like" evidence="1">
    <location>
        <begin position="135"/>
        <end position="240"/>
    </location>
</feature>
<dbReference type="RefSeq" id="WP_378590170.1">
    <property type="nucleotide sequence ID" value="NZ_JBHSKD010000011.1"/>
</dbReference>
<gene>
    <name evidence="2" type="ORF">ACFPGP_11390</name>
</gene>
<proteinExistence type="predicted"/>
<dbReference type="EMBL" id="JBHSKD010000011">
    <property type="protein sequence ID" value="MFC5177279.1"/>
    <property type="molecule type" value="Genomic_DNA"/>
</dbReference>
<dbReference type="Pfam" id="PF18029">
    <property type="entry name" value="Glyoxalase_6"/>
    <property type="match status" value="2"/>
</dbReference>
<evidence type="ECO:0000313" key="2">
    <source>
        <dbReference type="EMBL" id="MFC5177279.1"/>
    </source>
</evidence>
<dbReference type="InterPro" id="IPR041581">
    <property type="entry name" value="Glyoxalase_6"/>
</dbReference>